<evidence type="ECO:0000256" key="22">
    <source>
        <dbReference type="ARBA" id="ARBA00047367"/>
    </source>
</evidence>
<reference evidence="30" key="1">
    <citation type="submission" date="2025-08" db="UniProtKB">
        <authorList>
            <consortium name="Ensembl"/>
        </authorList>
    </citation>
    <scope>IDENTIFICATION</scope>
</reference>
<evidence type="ECO:0000256" key="29">
    <source>
        <dbReference type="RuleBase" id="RU367023"/>
    </source>
</evidence>
<comment type="subcellular location">
    <subcellularLocation>
        <location evidence="7">Cytoplasm</location>
        <location evidence="7">Perinuclear region</location>
    </subcellularLocation>
    <subcellularLocation>
        <location evidence="5 29">Endoplasmic reticulum membrane</location>
        <topology evidence="5 29">Multi-pass membrane protein</topology>
    </subcellularLocation>
    <subcellularLocation>
        <location evidence="6">Lipid droplet</location>
    </subcellularLocation>
</comment>
<dbReference type="EC" id="2.3.1.-" evidence="29"/>
<dbReference type="GO" id="GO:0004144">
    <property type="term" value="F:diacylglycerol O-acyltransferase activity"/>
    <property type="evidence" value="ECO:0007669"/>
    <property type="project" value="UniProtKB-EC"/>
</dbReference>
<comment type="catalytic activity">
    <reaction evidence="2">
        <text>2-(9Z-octadecenoyl)-glycerol + hexadecanoyl-CoA = 1-hexadecanoyl-2-(9Z-octadecenoyl)-sn-glycerol + CoA</text>
        <dbReference type="Rhea" id="RHEA:38071"/>
        <dbReference type="ChEBI" id="CHEBI:57287"/>
        <dbReference type="ChEBI" id="CHEBI:57379"/>
        <dbReference type="ChEBI" id="CHEBI:73990"/>
        <dbReference type="ChEBI" id="CHEBI:75466"/>
    </reaction>
    <physiologicalReaction direction="left-to-right" evidence="2">
        <dbReference type="Rhea" id="RHEA:38072"/>
    </physiologicalReaction>
</comment>
<comment type="pathway">
    <text evidence="8">Glycerolipid metabolism; triacylglycerol biosynthesis.</text>
</comment>
<evidence type="ECO:0000256" key="4">
    <source>
        <dbReference type="ARBA" id="ARBA00001764"/>
    </source>
</evidence>
<evidence type="ECO:0000256" key="19">
    <source>
        <dbReference type="ARBA" id="ARBA00023098"/>
    </source>
</evidence>
<keyword evidence="11" id="KW-0963">Cytoplasm</keyword>
<evidence type="ECO:0000256" key="16">
    <source>
        <dbReference type="ARBA" id="ARBA00022798"/>
    </source>
</evidence>
<evidence type="ECO:0000256" key="26">
    <source>
        <dbReference type="ARBA" id="ARBA00048634"/>
    </source>
</evidence>
<evidence type="ECO:0000256" key="13">
    <source>
        <dbReference type="ARBA" id="ARBA00022677"/>
    </source>
</evidence>
<dbReference type="InterPro" id="IPR007130">
    <property type="entry name" value="DAGAT"/>
</dbReference>
<keyword evidence="20 29" id="KW-0472">Membrane</keyword>
<evidence type="ECO:0000256" key="23">
    <source>
        <dbReference type="ARBA" id="ARBA00047807"/>
    </source>
</evidence>
<evidence type="ECO:0000256" key="5">
    <source>
        <dbReference type="ARBA" id="ARBA00004477"/>
    </source>
</evidence>
<evidence type="ECO:0000256" key="2">
    <source>
        <dbReference type="ARBA" id="ARBA00001313"/>
    </source>
</evidence>
<evidence type="ECO:0000256" key="27">
    <source>
        <dbReference type="ARBA" id="ARBA00049168"/>
    </source>
</evidence>
<keyword evidence="31" id="KW-1185">Reference proteome</keyword>
<keyword evidence="21" id="KW-0012">Acyltransferase</keyword>
<comment type="catalytic activity">
    <reaction evidence="28">
        <text>1,3-di-(9Z-octadecenoyl)-glycerol + (9Z)-octadecenoyl-CoA = 1,2,3-tri-(9Z-octadecenoyl)-glycerol + CoA</text>
        <dbReference type="Rhea" id="RHEA:38435"/>
        <dbReference type="ChEBI" id="CHEBI:53753"/>
        <dbReference type="ChEBI" id="CHEBI:57287"/>
        <dbReference type="ChEBI" id="CHEBI:57387"/>
        <dbReference type="ChEBI" id="CHEBI:75735"/>
    </reaction>
    <physiologicalReaction direction="left-to-right" evidence="28">
        <dbReference type="Rhea" id="RHEA:38436"/>
    </physiologicalReaction>
</comment>
<name>A0A8C8EZK5_ONCTS</name>
<evidence type="ECO:0000256" key="1">
    <source>
        <dbReference type="ARBA" id="ARBA00000633"/>
    </source>
</evidence>
<evidence type="ECO:0000256" key="24">
    <source>
        <dbReference type="ARBA" id="ARBA00048096"/>
    </source>
</evidence>
<dbReference type="GO" id="GO:0019432">
    <property type="term" value="P:triglyceride biosynthetic process"/>
    <property type="evidence" value="ECO:0007669"/>
    <property type="project" value="TreeGrafter"/>
</dbReference>
<evidence type="ECO:0000256" key="21">
    <source>
        <dbReference type="ARBA" id="ARBA00023315"/>
    </source>
</evidence>
<dbReference type="CDD" id="cd07987">
    <property type="entry name" value="LPLAT_MGAT-like"/>
    <property type="match status" value="1"/>
</dbReference>
<keyword evidence="14 29" id="KW-0808">Transferase</keyword>
<evidence type="ECO:0000256" key="14">
    <source>
        <dbReference type="ARBA" id="ARBA00022679"/>
    </source>
</evidence>
<keyword evidence="19" id="KW-0443">Lipid metabolism</keyword>
<evidence type="ECO:0000313" key="30">
    <source>
        <dbReference type="Ensembl" id="ENSOTSP00005027294.1"/>
    </source>
</evidence>
<feature type="transmembrane region" description="Helical" evidence="29">
    <location>
        <begin position="6"/>
        <end position="26"/>
    </location>
</feature>
<organism evidence="30 31">
    <name type="scientific">Oncorhynchus tshawytscha</name>
    <name type="common">Chinook salmon</name>
    <name type="synonym">Salmo tshawytscha</name>
    <dbReference type="NCBI Taxonomy" id="74940"/>
    <lineage>
        <taxon>Eukaryota</taxon>
        <taxon>Metazoa</taxon>
        <taxon>Chordata</taxon>
        <taxon>Craniata</taxon>
        <taxon>Vertebrata</taxon>
        <taxon>Euteleostomi</taxon>
        <taxon>Actinopterygii</taxon>
        <taxon>Neopterygii</taxon>
        <taxon>Teleostei</taxon>
        <taxon>Protacanthopterygii</taxon>
        <taxon>Salmoniformes</taxon>
        <taxon>Salmonidae</taxon>
        <taxon>Salmoninae</taxon>
        <taxon>Oncorhynchus</taxon>
    </lineage>
</organism>
<gene>
    <name evidence="30" type="primary">DGAT2</name>
</gene>
<evidence type="ECO:0000313" key="31">
    <source>
        <dbReference type="Proteomes" id="UP000694402"/>
    </source>
</evidence>
<accession>A0A8C8EZK5</accession>
<keyword evidence="13" id="KW-0551">Lipid droplet</keyword>
<evidence type="ECO:0000256" key="6">
    <source>
        <dbReference type="ARBA" id="ARBA00004502"/>
    </source>
</evidence>
<comment type="catalytic activity">
    <reaction evidence="22">
        <text>1,2-di-(9Z-octadecenoyl)-sn-glycerol + (9Z)-octadecenoyl-CoA = 1,2,3-tri-(9Z-octadecenoyl)-glycerol + CoA</text>
        <dbReference type="Rhea" id="RHEA:38219"/>
        <dbReference type="ChEBI" id="CHEBI:52333"/>
        <dbReference type="ChEBI" id="CHEBI:53753"/>
        <dbReference type="ChEBI" id="CHEBI:57287"/>
        <dbReference type="ChEBI" id="CHEBI:57387"/>
    </reaction>
    <physiologicalReaction direction="left-to-right" evidence="22">
        <dbReference type="Rhea" id="RHEA:38220"/>
    </physiologicalReaction>
</comment>
<evidence type="ECO:0000256" key="17">
    <source>
        <dbReference type="ARBA" id="ARBA00022824"/>
    </source>
</evidence>
<comment type="catalytic activity">
    <reaction evidence="25">
        <text>2-(9Z-octadecenoyl)-glycerol + (9Z)-octadecenoyl-CoA = 1,2-di-(9Z-octadecenoyl)-sn-glycerol + CoA</text>
        <dbReference type="Rhea" id="RHEA:37911"/>
        <dbReference type="ChEBI" id="CHEBI:52333"/>
        <dbReference type="ChEBI" id="CHEBI:57287"/>
        <dbReference type="ChEBI" id="CHEBI:57387"/>
        <dbReference type="ChEBI" id="CHEBI:73990"/>
    </reaction>
    <physiologicalReaction direction="left-to-right" evidence="25">
        <dbReference type="Rhea" id="RHEA:37912"/>
    </physiologicalReaction>
</comment>
<comment type="catalytic activity">
    <reaction evidence="4">
        <text>all-trans-retinol + hexadecanoyl-CoA = all-trans-retinyl hexadecanoate + CoA</text>
        <dbReference type="Rhea" id="RHEA:38175"/>
        <dbReference type="ChEBI" id="CHEBI:17336"/>
        <dbReference type="ChEBI" id="CHEBI:17616"/>
        <dbReference type="ChEBI" id="CHEBI:57287"/>
        <dbReference type="ChEBI" id="CHEBI:57379"/>
    </reaction>
    <physiologicalReaction direction="left-to-right" evidence="4">
        <dbReference type="Rhea" id="RHEA:38176"/>
    </physiologicalReaction>
</comment>
<dbReference type="PANTHER" id="PTHR12317">
    <property type="entry name" value="DIACYLGLYCEROL O-ACYLTRANSFERASE"/>
    <property type="match status" value="1"/>
</dbReference>
<comment type="catalytic activity">
    <reaction evidence="23">
        <text>1-O-(9Z-octadecenyl)-glycerol + (9Z)-octadecenoyl-CoA = 1-O-(9Z-octadecyl)-3-(9Z-octadecenoyl)-glycerol + CoA</text>
        <dbReference type="Rhea" id="RHEA:55340"/>
        <dbReference type="ChEBI" id="CHEBI:34116"/>
        <dbReference type="ChEBI" id="CHEBI:57287"/>
        <dbReference type="ChEBI" id="CHEBI:57387"/>
        <dbReference type="ChEBI" id="CHEBI:197429"/>
    </reaction>
    <physiologicalReaction direction="left-to-right" evidence="23">
        <dbReference type="Rhea" id="RHEA:55341"/>
    </physiologicalReaction>
</comment>
<comment type="catalytic activity">
    <reaction evidence="3">
        <text>1,2-di-(9Z-octadecenoyl)-sn-glycerol + hexadecanoyl-CoA = 1,2-di-(9Z)-octadecenoyl-3-hexadecanoyl-sn-glycerol + CoA</text>
        <dbReference type="Rhea" id="RHEA:38163"/>
        <dbReference type="ChEBI" id="CHEBI:52333"/>
        <dbReference type="ChEBI" id="CHEBI:57287"/>
        <dbReference type="ChEBI" id="CHEBI:57379"/>
        <dbReference type="ChEBI" id="CHEBI:75583"/>
    </reaction>
    <physiologicalReaction direction="left-to-right" evidence="3">
        <dbReference type="Rhea" id="RHEA:38164"/>
    </physiologicalReaction>
</comment>
<evidence type="ECO:0000256" key="9">
    <source>
        <dbReference type="ARBA" id="ARBA00005189"/>
    </source>
</evidence>
<dbReference type="GO" id="GO:0048471">
    <property type="term" value="C:perinuclear region of cytoplasm"/>
    <property type="evidence" value="ECO:0007669"/>
    <property type="project" value="UniProtKB-SubCell"/>
</dbReference>
<dbReference type="Pfam" id="PF03982">
    <property type="entry name" value="DAGAT"/>
    <property type="match status" value="1"/>
</dbReference>
<evidence type="ECO:0000256" key="8">
    <source>
        <dbReference type="ARBA" id="ARBA00004771"/>
    </source>
</evidence>
<evidence type="ECO:0000256" key="25">
    <source>
        <dbReference type="ARBA" id="ARBA00048135"/>
    </source>
</evidence>
<comment type="catalytic activity">
    <reaction evidence="1">
        <text>all-trans-retinol + an acyl-CoA = an all-trans-retinyl ester + CoA</text>
        <dbReference type="Rhea" id="RHEA:11488"/>
        <dbReference type="ChEBI" id="CHEBI:17336"/>
        <dbReference type="ChEBI" id="CHEBI:57287"/>
        <dbReference type="ChEBI" id="CHEBI:58342"/>
        <dbReference type="ChEBI" id="CHEBI:63410"/>
        <dbReference type="EC" id="2.3.1.76"/>
    </reaction>
    <physiologicalReaction direction="left-to-right" evidence="1">
        <dbReference type="Rhea" id="RHEA:11489"/>
    </physiologicalReaction>
</comment>
<evidence type="ECO:0000256" key="7">
    <source>
        <dbReference type="ARBA" id="ARBA00004556"/>
    </source>
</evidence>
<comment type="pathway">
    <text evidence="9">Lipid metabolism.</text>
</comment>
<keyword evidence="15 29" id="KW-0812">Transmembrane</keyword>
<dbReference type="Proteomes" id="UP000694402">
    <property type="component" value="Unassembled WGS sequence"/>
</dbReference>
<comment type="catalytic activity">
    <reaction evidence="27">
        <text>1-(9Z-octadecenoyl)-glycerol + (9Z)-octadecenoyl-CoA = 1,2-di-(9Z-octadecenoyl)-glycerol + CoA</text>
        <dbReference type="Rhea" id="RHEA:37915"/>
        <dbReference type="ChEBI" id="CHEBI:52323"/>
        <dbReference type="ChEBI" id="CHEBI:57287"/>
        <dbReference type="ChEBI" id="CHEBI:57387"/>
        <dbReference type="ChEBI" id="CHEBI:75342"/>
    </reaction>
    <physiologicalReaction direction="left-to-right" evidence="27">
        <dbReference type="Rhea" id="RHEA:37916"/>
    </physiologicalReaction>
</comment>
<dbReference type="GO" id="GO:0050252">
    <property type="term" value="F:retinol O-fatty-acyltransferase activity"/>
    <property type="evidence" value="ECO:0007669"/>
    <property type="project" value="UniProtKB-EC"/>
</dbReference>
<evidence type="ECO:0000256" key="15">
    <source>
        <dbReference type="ARBA" id="ARBA00022692"/>
    </source>
</evidence>
<dbReference type="GO" id="GO:0005789">
    <property type="term" value="C:endoplasmic reticulum membrane"/>
    <property type="evidence" value="ECO:0007669"/>
    <property type="project" value="UniProtKB-SubCell"/>
</dbReference>
<feature type="transmembrane region" description="Helical" evidence="29">
    <location>
        <begin position="38"/>
        <end position="61"/>
    </location>
</feature>
<evidence type="ECO:0000256" key="11">
    <source>
        <dbReference type="ARBA" id="ARBA00022490"/>
    </source>
</evidence>
<proteinExistence type="inferred from homology"/>
<dbReference type="Ensembl" id="ENSOTST00005029482.2">
    <property type="protein sequence ID" value="ENSOTSP00005027294.1"/>
    <property type="gene ID" value="ENSOTSG00005012842.2"/>
</dbReference>
<dbReference type="GO" id="GO:0006071">
    <property type="term" value="P:glycerol metabolic process"/>
    <property type="evidence" value="ECO:0007669"/>
    <property type="project" value="UniProtKB-KW"/>
</dbReference>
<keyword evidence="17 29" id="KW-0256">Endoplasmic reticulum</keyword>
<dbReference type="GO" id="GO:0005811">
    <property type="term" value="C:lipid droplet"/>
    <property type="evidence" value="ECO:0007669"/>
    <property type="project" value="UniProtKB-SubCell"/>
</dbReference>
<dbReference type="PANTHER" id="PTHR12317:SF14">
    <property type="entry name" value="DIACYLGLYCEROL O-ACYLTRANSFERASE 2"/>
    <property type="match status" value="1"/>
</dbReference>
<evidence type="ECO:0000256" key="3">
    <source>
        <dbReference type="ARBA" id="ARBA00001349"/>
    </source>
</evidence>
<reference evidence="30" key="2">
    <citation type="submission" date="2025-09" db="UniProtKB">
        <authorList>
            <consortium name="Ensembl"/>
        </authorList>
    </citation>
    <scope>IDENTIFICATION</scope>
</reference>
<protein>
    <recommendedName>
        <fullName evidence="29">Acyltransferase</fullName>
        <ecNumber evidence="29">2.3.1.-</ecNumber>
    </recommendedName>
</protein>
<dbReference type="AlphaFoldDB" id="A0A8C8EZK5"/>
<sequence length="380" mass="42793">MSCVSGTGSVLLSALQSLLSVCWAWCPRLEKQVQVFSVMQSIVSFLIMGPICSVVMLYLLWTDLWCVTASCTIWLFYDWKTQTRQANPGRMFSCVRNWTAWTYYRDNVRIRLIKTHNLLPNRNYILGYHPHGIGALSLSPTESNGFSAKFPGITPFVATLAGNFHMPLAREYLVSAGVCPVNRATLEFILSCNGTGNAVIINVGGAAESRYCTLGVHCMTLKNRKGFTDYVVLCLIVLLFTRADLVPVYSFGENDVYKQLILNEGSWWRLIQRRLQKILGFAPCVFQGRGLFSPDTWGLVPFSKPINSVVGKPMEMPKISSPSQEELNHYHTMYMSSLTQLFDKHKTHFELREEDVLVIHCGVVIPWPGQTQAILLGCSR</sequence>
<evidence type="ECO:0000256" key="20">
    <source>
        <dbReference type="ARBA" id="ARBA00023136"/>
    </source>
</evidence>
<comment type="catalytic activity">
    <reaction evidence="24">
        <text>2,3-di-(9Z)-octadecenoyl-sn-glycerol + (9Z)-octadecenoyl-CoA = 1,2,3-tri-(9Z-octadecenoyl)-glycerol + CoA</text>
        <dbReference type="Rhea" id="RHEA:38439"/>
        <dbReference type="ChEBI" id="CHEBI:53753"/>
        <dbReference type="ChEBI" id="CHEBI:57287"/>
        <dbReference type="ChEBI" id="CHEBI:57387"/>
        <dbReference type="ChEBI" id="CHEBI:75824"/>
    </reaction>
    <physiologicalReaction direction="left-to-right" evidence="24">
        <dbReference type="Rhea" id="RHEA:38440"/>
    </physiologicalReaction>
</comment>
<comment type="similarity">
    <text evidence="10 29">Belongs to the diacylglycerol acyltransferase family.</text>
</comment>
<comment type="catalytic activity">
    <reaction evidence="26">
        <text>an acyl-CoA + a 1,2-diacyl-sn-glycerol = a triacyl-sn-glycerol + CoA</text>
        <dbReference type="Rhea" id="RHEA:10868"/>
        <dbReference type="ChEBI" id="CHEBI:17815"/>
        <dbReference type="ChEBI" id="CHEBI:57287"/>
        <dbReference type="ChEBI" id="CHEBI:58342"/>
        <dbReference type="ChEBI" id="CHEBI:64615"/>
        <dbReference type="EC" id="2.3.1.20"/>
    </reaction>
    <physiologicalReaction direction="left-to-right" evidence="26">
        <dbReference type="Rhea" id="RHEA:10869"/>
    </physiologicalReaction>
</comment>
<evidence type="ECO:0000256" key="12">
    <source>
        <dbReference type="ARBA" id="ARBA00022516"/>
    </source>
</evidence>
<evidence type="ECO:0000256" key="18">
    <source>
        <dbReference type="ARBA" id="ARBA00022989"/>
    </source>
</evidence>
<keyword evidence="18 29" id="KW-1133">Transmembrane helix</keyword>
<keyword evidence="12" id="KW-0444">Lipid biosynthesis</keyword>
<evidence type="ECO:0000256" key="28">
    <source>
        <dbReference type="ARBA" id="ARBA00049549"/>
    </source>
</evidence>
<evidence type="ECO:0000256" key="10">
    <source>
        <dbReference type="ARBA" id="ARBA00005420"/>
    </source>
</evidence>
<keyword evidence="16" id="KW-0319">Glycerol metabolism</keyword>
<dbReference type="GeneTree" id="ENSGT01030000234582"/>